<keyword evidence="1" id="KW-1133">Transmembrane helix</keyword>
<feature type="transmembrane region" description="Helical" evidence="1">
    <location>
        <begin position="6"/>
        <end position="22"/>
    </location>
</feature>
<dbReference type="EMBL" id="MWWZ01000006">
    <property type="protein sequence ID" value="OZG68203.1"/>
    <property type="molecule type" value="Genomic_DNA"/>
</dbReference>
<organism evidence="2 4">
    <name type="scientific">Bifidobacterium eulemuris</name>
    <dbReference type="NCBI Taxonomy" id="1765219"/>
    <lineage>
        <taxon>Bacteria</taxon>
        <taxon>Bacillati</taxon>
        <taxon>Actinomycetota</taxon>
        <taxon>Actinomycetes</taxon>
        <taxon>Bifidobacteriales</taxon>
        <taxon>Bifidobacteriaceae</taxon>
        <taxon>Bifidobacterium</taxon>
    </lineage>
</organism>
<dbReference type="AlphaFoldDB" id="A0A261GAD7"/>
<dbReference type="Proteomes" id="UP000216057">
    <property type="component" value="Unassembled WGS sequence"/>
</dbReference>
<dbReference type="EMBL" id="CP062938">
    <property type="protein sequence ID" value="QOL31740.1"/>
    <property type="molecule type" value="Genomic_DNA"/>
</dbReference>
<name>A0A261GAD7_9BIFI</name>
<evidence type="ECO:0000256" key="1">
    <source>
        <dbReference type="SAM" id="Phobius"/>
    </source>
</evidence>
<evidence type="ECO:0000313" key="4">
    <source>
        <dbReference type="Proteomes" id="UP000216057"/>
    </source>
</evidence>
<dbReference type="KEGG" id="beu:BE0216_04110"/>
<gene>
    <name evidence="3" type="ORF">BE0216_04110</name>
    <name evidence="2" type="ORF">BEUL_1216</name>
</gene>
<keyword evidence="1" id="KW-0812">Transmembrane</keyword>
<keyword evidence="5" id="KW-1185">Reference proteome</keyword>
<evidence type="ECO:0000313" key="5">
    <source>
        <dbReference type="Proteomes" id="UP000593943"/>
    </source>
</evidence>
<proteinExistence type="predicted"/>
<evidence type="ECO:0000313" key="3">
    <source>
        <dbReference type="EMBL" id="QOL31740.1"/>
    </source>
</evidence>
<sequence>METLVIALIVAVVALGVMFVIVKQAVMDSIRESGLAKDMRRAADALERMAPPAANKGEKK</sequence>
<dbReference type="Proteomes" id="UP000593943">
    <property type="component" value="Chromosome"/>
</dbReference>
<reference evidence="3 5" key="2">
    <citation type="submission" date="2020-10" db="EMBL/GenBank/DDBJ databases">
        <title>Genome sequencing of Bifidobacterium eulemuris_DSMZ_100216.</title>
        <authorList>
            <person name="Kim J."/>
        </authorList>
    </citation>
    <scope>NUCLEOTIDE SEQUENCE [LARGE SCALE GENOMIC DNA]</scope>
    <source>
        <strain evidence="3 5">DSM 100216</strain>
    </source>
</reference>
<reference evidence="2 4" key="1">
    <citation type="journal article" date="2017" name="BMC Genomics">
        <title>Comparative genomic and phylogenomic analyses of the Bifidobacteriaceae family.</title>
        <authorList>
            <person name="Lugli G.A."/>
            <person name="Milani C."/>
            <person name="Turroni F."/>
            <person name="Duranti S."/>
            <person name="Mancabelli L."/>
            <person name="Mangifesta M."/>
            <person name="Ferrario C."/>
            <person name="Modesto M."/>
            <person name="Mattarelli P."/>
            <person name="Jiri K."/>
            <person name="van Sinderen D."/>
            <person name="Ventura M."/>
        </authorList>
    </citation>
    <scope>NUCLEOTIDE SEQUENCE [LARGE SCALE GENOMIC DNA]</scope>
    <source>
        <strain evidence="2 4">DSM 100216</strain>
    </source>
</reference>
<dbReference type="RefSeq" id="WP_094636803.1">
    <property type="nucleotide sequence ID" value="NZ_CP062938.1"/>
</dbReference>
<evidence type="ECO:0000313" key="2">
    <source>
        <dbReference type="EMBL" id="OZG68203.1"/>
    </source>
</evidence>
<keyword evidence="1" id="KW-0472">Membrane</keyword>
<protein>
    <submittedName>
        <fullName evidence="2">Uncharacterized protein</fullName>
    </submittedName>
</protein>
<accession>A0A261GAD7</accession>